<gene>
    <name evidence="1" type="ORF">Nepgr_006707</name>
</gene>
<comment type="caution">
    <text evidence="1">The sequence shown here is derived from an EMBL/GenBank/DDBJ whole genome shotgun (WGS) entry which is preliminary data.</text>
</comment>
<reference evidence="1" key="1">
    <citation type="submission" date="2023-05" db="EMBL/GenBank/DDBJ databases">
        <title>Nepenthes gracilis genome sequencing.</title>
        <authorList>
            <person name="Fukushima K."/>
        </authorList>
    </citation>
    <scope>NUCLEOTIDE SEQUENCE</scope>
    <source>
        <strain evidence="1">SING2019-196</strain>
    </source>
</reference>
<protein>
    <submittedName>
        <fullName evidence="1">Uncharacterized protein</fullName>
    </submittedName>
</protein>
<accession>A0AAD3S5I5</accession>
<evidence type="ECO:0000313" key="2">
    <source>
        <dbReference type="Proteomes" id="UP001279734"/>
    </source>
</evidence>
<sequence length="119" mass="12213">MVGLGTCTLTVHPPACFHVPSEALSAQLGSPGCVAQTNLADPLLVEGVFFGGTDLAYNCNKAPECLDHLCCRTGYSLITVAPPTGILNSSVALEPVSGLGHMVCSCFPSPIQQPISDGL</sequence>
<dbReference type="Proteomes" id="UP001279734">
    <property type="component" value="Unassembled WGS sequence"/>
</dbReference>
<dbReference type="AlphaFoldDB" id="A0AAD3S5I5"/>
<name>A0AAD3S5I5_NEPGR</name>
<dbReference type="EMBL" id="BSYO01000005">
    <property type="protein sequence ID" value="GMH04867.1"/>
    <property type="molecule type" value="Genomic_DNA"/>
</dbReference>
<proteinExistence type="predicted"/>
<keyword evidence="2" id="KW-1185">Reference proteome</keyword>
<evidence type="ECO:0000313" key="1">
    <source>
        <dbReference type="EMBL" id="GMH04867.1"/>
    </source>
</evidence>
<organism evidence="1 2">
    <name type="scientific">Nepenthes gracilis</name>
    <name type="common">Slender pitcher plant</name>
    <dbReference type="NCBI Taxonomy" id="150966"/>
    <lineage>
        <taxon>Eukaryota</taxon>
        <taxon>Viridiplantae</taxon>
        <taxon>Streptophyta</taxon>
        <taxon>Embryophyta</taxon>
        <taxon>Tracheophyta</taxon>
        <taxon>Spermatophyta</taxon>
        <taxon>Magnoliopsida</taxon>
        <taxon>eudicotyledons</taxon>
        <taxon>Gunneridae</taxon>
        <taxon>Pentapetalae</taxon>
        <taxon>Caryophyllales</taxon>
        <taxon>Nepenthaceae</taxon>
        <taxon>Nepenthes</taxon>
    </lineage>
</organism>